<feature type="transmembrane region" description="Helical" evidence="1">
    <location>
        <begin position="136"/>
        <end position="157"/>
    </location>
</feature>
<accession>A0AAD0QQG5</accession>
<feature type="transmembrane region" description="Helical" evidence="1">
    <location>
        <begin position="84"/>
        <end position="106"/>
    </location>
</feature>
<feature type="transmembrane region" description="Helical" evidence="1">
    <location>
        <begin position="52"/>
        <end position="72"/>
    </location>
</feature>
<feature type="transmembrane region" description="Helical" evidence="1">
    <location>
        <begin position="12"/>
        <end position="32"/>
    </location>
</feature>
<keyword evidence="1" id="KW-0812">Transmembrane</keyword>
<name>A0AAD0QQG5_CUTAC</name>
<gene>
    <name evidence="2" type="ORF">DXN06_09525</name>
</gene>
<dbReference type="AlphaFoldDB" id="A0AAD0QQG5"/>
<sequence>MRGVATFLKGRHASALVIAPLVALLVAFFLWKASLSVAPRDVWDRPVTGPELIILVGCATIMWCVSSAMDWVERTSVRSLTVGYAWMGLWICGCAAGLPLLIGWVLRSLPVELIPDGDSVLVPQIPARFQLPWPPFIGFSVTCVLCTGIALFVTGMVSRRVGPLCGPLIYLVVVVAQSKTLLRFLPGGYPGKTAAVEGSAPTVSTMAMVCAVVCAFLGVVGYAWGLGGVKSLRR</sequence>
<evidence type="ECO:0000313" key="2">
    <source>
        <dbReference type="EMBL" id="AXM07330.1"/>
    </source>
</evidence>
<proteinExistence type="predicted"/>
<protein>
    <submittedName>
        <fullName evidence="2">Uncharacterized protein</fullName>
    </submittedName>
</protein>
<evidence type="ECO:0000256" key="1">
    <source>
        <dbReference type="SAM" id="Phobius"/>
    </source>
</evidence>
<organism evidence="2 3">
    <name type="scientific">Cutibacterium acnes</name>
    <name type="common">Propionibacterium acnes</name>
    <dbReference type="NCBI Taxonomy" id="1747"/>
    <lineage>
        <taxon>Bacteria</taxon>
        <taxon>Bacillati</taxon>
        <taxon>Actinomycetota</taxon>
        <taxon>Actinomycetes</taxon>
        <taxon>Propionibacteriales</taxon>
        <taxon>Propionibacteriaceae</taxon>
        <taxon>Cutibacterium</taxon>
    </lineage>
</organism>
<dbReference type="RefSeq" id="WP_011183982.1">
    <property type="nucleotide sequence ID" value="NZ_CAMHWY010000008.1"/>
</dbReference>
<keyword evidence="1" id="KW-0472">Membrane</keyword>
<reference evidence="2 3" key="1">
    <citation type="submission" date="2018-08" db="EMBL/GenBank/DDBJ databases">
        <title>Genome sequencing of Cutibacterium acnes KCOM 1315.</title>
        <authorList>
            <person name="Kook J.-K."/>
            <person name="Park S.-N."/>
            <person name="Lim Y.K."/>
        </authorList>
    </citation>
    <scope>NUCLEOTIDE SEQUENCE [LARGE SCALE GENOMIC DNA]</scope>
    <source>
        <strain evidence="2 3">KCOM 1315</strain>
    </source>
</reference>
<feature type="transmembrane region" description="Helical" evidence="1">
    <location>
        <begin position="164"/>
        <end position="185"/>
    </location>
</feature>
<keyword evidence="1" id="KW-1133">Transmembrane helix</keyword>
<dbReference type="EMBL" id="CP031442">
    <property type="protein sequence ID" value="AXM07330.1"/>
    <property type="molecule type" value="Genomic_DNA"/>
</dbReference>
<evidence type="ECO:0000313" key="3">
    <source>
        <dbReference type="Proteomes" id="UP000256621"/>
    </source>
</evidence>
<feature type="transmembrane region" description="Helical" evidence="1">
    <location>
        <begin position="205"/>
        <end position="225"/>
    </location>
</feature>
<dbReference type="Proteomes" id="UP000256621">
    <property type="component" value="Chromosome"/>
</dbReference>